<organism evidence="12">
    <name type="scientific">Chaetomium thermophilum (strain DSM 1495 / CBS 144.50 / IMI 039719)</name>
    <name type="common">Thermochaetoides thermophila</name>
    <dbReference type="NCBI Taxonomy" id="759272"/>
    <lineage>
        <taxon>Eukaryota</taxon>
        <taxon>Fungi</taxon>
        <taxon>Dikarya</taxon>
        <taxon>Ascomycota</taxon>
        <taxon>Pezizomycotina</taxon>
        <taxon>Sordariomycetes</taxon>
        <taxon>Sordariomycetidae</taxon>
        <taxon>Sordariales</taxon>
        <taxon>Chaetomiaceae</taxon>
        <taxon>Thermochaetoides</taxon>
    </lineage>
</organism>
<dbReference type="RefSeq" id="XP_006692944.1">
    <property type="nucleotide sequence ID" value="XM_006692881.1"/>
</dbReference>
<keyword evidence="6 9" id="KW-0547">Nucleotide-binding</keyword>
<evidence type="ECO:0000256" key="6">
    <source>
        <dbReference type="ARBA" id="ARBA00022741"/>
    </source>
</evidence>
<reference evidence="11 12" key="1">
    <citation type="journal article" date="2011" name="Cell">
        <title>Insight into structure and assembly of the nuclear pore complex by utilizing the genome of a eukaryotic thermophile.</title>
        <authorList>
            <person name="Amlacher S."/>
            <person name="Sarges P."/>
            <person name="Flemming D."/>
            <person name="van Noort V."/>
            <person name="Kunze R."/>
            <person name="Devos D.P."/>
            <person name="Arumugam M."/>
            <person name="Bork P."/>
            <person name="Hurt E."/>
        </authorList>
    </citation>
    <scope>NUCLEOTIDE SEQUENCE [LARGE SCALE GENOMIC DNA]</scope>
    <source>
        <strain evidence="12">DSM 1495 / CBS 144.50 / IMI 039719</strain>
    </source>
</reference>
<keyword evidence="7 9" id="KW-0418">Kinase</keyword>
<evidence type="ECO:0000256" key="1">
    <source>
        <dbReference type="ARBA" id="ARBA00003979"/>
    </source>
</evidence>
<dbReference type="Proteomes" id="UP000008066">
    <property type="component" value="Unassembled WGS sequence"/>
</dbReference>
<dbReference type="GO" id="GO:0032958">
    <property type="term" value="P:inositol phosphate biosynthetic process"/>
    <property type="evidence" value="ECO:0007669"/>
    <property type="project" value="TreeGrafter"/>
</dbReference>
<proteinExistence type="inferred from homology"/>
<dbReference type="KEGG" id="cthr:CTHT_0024840"/>
<dbReference type="OrthoDB" id="272370at2759"/>
<evidence type="ECO:0000313" key="11">
    <source>
        <dbReference type="EMBL" id="EGS20648.1"/>
    </source>
</evidence>
<dbReference type="STRING" id="759272.G0S5M9"/>
<dbReference type="AlphaFoldDB" id="G0S5M9"/>
<evidence type="ECO:0000256" key="9">
    <source>
        <dbReference type="RuleBase" id="RU364126"/>
    </source>
</evidence>
<accession>G0S5M9</accession>
<keyword evidence="5 9" id="KW-0808">Transferase</keyword>
<dbReference type="EC" id="2.7.1.158" evidence="3 9"/>
<feature type="region of interest" description="Disordered" evidence="10">
    <location>
        <begin position="222"/>
        <end position="251"/>
    </location>
</feature>
<comment type="domain">
    <text evidence="9">The EXKPK motif is conserved in inositol-pentakisphosphate 2-kinases of both family 1 and 2.</text>
</comment>
<dbReference type="Pfam" id="PF06090">
    <property type="entry name" value="Ins_P5_2-kin"/>
    <property type="match status" value="1"/>
</dbReference>
<evidence type="ECO:0000256" key="10">
    <source>
        <dbReference type="SAM" id="MobiDB-lite"/>
    </source>
</evidence>
<evidence type="ECO:0000256" key="7">
    <source>
        <dbReference type="ARBA" id="ARBA00022777"/>
    </source>
</evidence>
<dbReference type="PANTHER" id="PTHR14456">
    <property type="entry name" value="INOSITOL POLYPHOSPHATE KINASE 1"/>
    <property type="match status" value="1"/>
</dbReference>
<keyword evidence="8 9" id="KW-0067">ATP-binding</keyword>
<keyword evidence="12" id="KW-1185">Reference proteome</keyword>
<comment type="similarity">
    <text evidence="2">Belongs to the IPK1 type 1 family.</text>
</comment>
<dbReference type="HOGENOM" id="CLU_031304_2_0_1"/>
<dbReference type="eggNOG" id="ENOG502S7VH">
    <property type="taxonomic scope" value="Eukaryota"/>
</dbReference>
<evidence type="ECO:0000256" key="4">
    <source>
        <dbReference type="ARBA" id="ARBA00014846"/>
    </source>
</evidence>
<dbReference type="PANTHER" id="PTHR14456:SF2">
    <property type="entry name" value="INOSITOL-PENTAKISPHOSPHATE 2-KINASE"/>
    <property type="match status" value="1"/>
</dbReference>
<comment type="catalytic activity">
    <reaction evidence="9">
        <text>1D-myo-inositol 1,3,4,5,6-pentakisphosphate + ATP = 1D-myo-inositol hexakisphosphate + ADP + H(+)</text>
        <dbReference type="Rhea" id="RHEA:20313"/>
        <dbReference type="ChEBI" id="CHEBI:15378"/>
        <dbReference type="ChEBI" id="CHEBI:30616"/>
        <dbReference type="ChEBI" id="CHEBI:57733"/>
        <dbReference type="ChEBI" id="CHEBI:58130"/>
        <dbReference type="ChEBI" id="CHEBI:456216"/>
        <dbReference type="EC" id="2.7.1.158"/>
    </reaction>
</comment>
<dbReference type="GeneID" id="18256522"/>
<gene>
    <name evidence="11" type="ORF">CTHT_0024840</name>
</gene>
<dbReference type="GO" id="GO:0005634">
    <property type="term" value="C:nucleus"/>
    <property type="evidence" value="ECO:0007669"/>
    <property type="project" value="TreeGrafter"/>
</dbReference>
<name>G0S5M9_CHATD</name>
<evidence type="ECO:0000256" key="8">
    <source>
        <dbReference type="ARBA" id="ARBA00022840"/>
    </source>
</evidence>
<comment type="function">
    <text evidence="1">Has kinase activity and phosphorylates inositol-1,3,4,5,6-pentakisphosphate (Ins(1,3,4,5,6)P5) to produce 1,2,3,4,5,6-hexakisphosphate (InsP6), also known as phytate.</text>
</comment>
<dbReference type="OMA" id="DCTMFIR"/>
<dbReference type="GO" id="GO:0005524">
    <property type="term" value="F:ATP binding"/>
    <property type="evidence" value="ECO:0007669"/>
    <property type="project" value="UniProtKB-KW"/>
</dbReference>
<protein>
    <recommendedName>
        <fullName evidence="4 9">Inositol-pentakisphosphate 2-kinase</fullName>
        <ecNumber evidence="3 9">2.7.1.158</ecNumber>
    </recommendedName>
</protein>
<evidence type="ECO:0000256" key="3">
    <source>
        <dbReference type="ARBA" id="ARBA00012023"/>
    </source>
</evidence>
<dbReference type="EMBL" id="GL988041">
    <property type="protein sequence ID" value="EGS20648.1"/>
    <property type="molecule type" value="Genomic_DNA"/>
</dbReference>
<evidence type="ECO:0000313" key="12">
    <source>
        <dbReference type="Proteomes" id="UP000008066"/>
    </source>
</evidence>
<dbReference type="GO" id="GO:0035299">
    <property type="term" value="F:inositol-1,3,4,5,6-pentakisphosphate 2-kinase activity"/>
    <property type="evidence" value="ECO:0007669"/>
    <property type="project" value="UniProtKB-EC"/>
</dbReference>
<evidence type="ECO:0000256" key="2">
    <source>
        <dbReference type="ARBA" id="ARBA00008305"/>
    </source>
</evidence>
<comment type="function">
    <text evidence="9">Phosphorylates Ins(1,3,4,5,6)P5 at position 2 to form Ins(1,2,3,4,5,6)P6 (InsP6 or phytate).</text>
</comment>
<evidence type="ECO:0000256" key="5">
    <source>
        <dbReference type="ARBA" id="ARBA00022679"/>
    </source>
</evidence>
<dbReference type="InterPro" id="IPR009286">
    <property type="entry name" value="Ins_P5_2-kin"/>
</dbReference>
<sequence length="381" mass="42508">MSPTVPFVSPPKLLGPFSALEDCDFSFVGEGASNVVFEVRVPPSKRGSISSKLFEGTGNLLRVPKAGTKAYSYEDLHAYWETVVKPLFEPQNLVQHQLILLGGEAVIRRLNSILEKEDATRRADFRGSRVAMAKYGMLIEDMRQRHPDDLTFEFKPKWLAQSPSAPPTATRCRNCAREALKRHANPDRQPKSSAILCPLDFRTCATSPISLANVLNHLTPRVHKPTANAHPPSVSLNGHSPASPRPTPSQSARLRHWLQTNTLLPRLRQAQLANDGLGPLGADASDPHFQLAMTLRDCTCFVRVPANPELPIEAKLADLDKKNWMAKMEYWRAMEQKLIEGGYYEGKEVPRMETGCVLERERGWMKGIGEQVKEVKDDDGV</sequence>